<protein>
    <submittedName>
        <fullName evidence="2">Uncharacterized protein</fullName>
    </submittedName>
</protein>
<keyword evidence="1" id="KW-1133">Transmembrane helix</keyword>
<evidence type="ECO:0000313" key="2">
    <source>
        <dbReference type="EMBL" id="GAJ19125.1"/>
    </source>
</evidence>
<keyword evidence="1" id="KW-0812">Transmembrane</keyword>
<feature type="transmembrane region" description="Helical" evidence="1">
    <location>
        <begin position="68"/>
        <end position="85"/>
    </location>
</feature>
<name>X1VZV7_9ZZZZ</name>
<dbReference type="EMBL" id="BARW01040600">
    <property type="protein sequence ID" value="GAJ19125.1"/>
    <property type="molecule type" value="Genomic_DNA"/>
</dbReference>
<proteinExistence type="predicted"/>
<keyword evidence="1" id="KW-0472">Membrane</keyword>
<reference evidence="2" key="1">
    <citation type="journal article" date="2014" name="Front. Microbiol.">
        <title>High frequency of phylogenetically diverse reductive dehalogenase-homologous genes in deep subseafloor sedimentary metagenomes.</title>
        <authorList>
            <person name="Kawai M."/>
            <person name="Futagami T."/>
            <person name="Toyoda A."/>
            <person name="Takaki Y."/>
            <person name="Nishi S."/>
            <person name="Hori S."/>
            <person name="Arai W."/>
            <person name="Tsubouchi T."/>
            <person name="Morono Y."/>
            <person name="Uchiyama I."/>
            <person name="Ito T."/>
            <person name="Fujiyama A."/>
            <person name="Inagaki F."/>
            <person name="Takami H."/>
        </authorList>
    </citation>
    <scope>NUCLEOTIDE SEQUENCE</scope>
    <source>
        <strain evidence="2">Expedition CK06-06</strain>
    </source>
</reference>
<evidence type="ECO:0000256" key="1">
    <source>
        <dbReference type="SAM" id="Phobius"/>
    </source>
</evidence>
<organism evidence="2">
    <name type="scientific">marine sediment metagenome</name>
    <dbReference type="NCBI Taxonomy" id="412755"/>
    <lineage>
        <taxon>unclassified sequences</taxon>
        <taxon>metagenomes</taxon>
        <taxon>ecological metagenomes</taxon>
    </lineage>
</organism>
<feature type="non-terminal residue" evidence="2">
    <location>
        <position position="1"/>
    </location>
</feature>
<sequence>LVQYTLIISLEEATLAELFGESYAAYRESVPRVIPRLRKASGATSDATIARRGVTHHWRYAFRSERSTFIAIAAVLTLTLISTYFKA</sequence>
<comment type="caution">
    <text evidence="2">The sequence shown here is derived from an EMBL/GenBank/DDBJ whole genome shotgun (WGS) entry which is preliminary data.</text>
</comment>
<dbReference type="AlphaFoldDB" id="X1VZV7"/>
<dbReference type="Gene3D" id="1.20.120.1630">
    <property type="match status" value="1"/>
</dbReference>
<gene>
    <name evidence="2" type="ORF">S12H4_61258</name>
</gene>
<accession>X1VZV7</accession>